<dbReference type="GO" id="GO:0017004">
    <property type="term" value="P:cytochrome complex assembly"/>
    <property type="evidence" value="ECO:0007669"/>
    <property type="project" value="UniProtKB-KW"/>
</dbReference>
<keyword evidence="2" id="KW-0408">Iron</keyword>
<keyword evidence="4" id="KW-0472">Membrane</keyword>
<dbReference type="InterPro" id="IPR004329">
    <property type="entry name" value="CcmE"/>
</dbReference>
<dbReference type="RefSeq" id="WP_133472669.1">
    <property type="nucleotide sequence ID" value="NZ_SNWP01000010.1"/>
</dbReference>
<accession>A0A4R6IZ04</accession>
<dbReference type="SUPFAM" id="SSF82093">
    <property type="entry name" value="Heme chaperone CcmE"/>
    <property type="match status" value="1"/>
</dbReference>
<reference evidence="6 7" key="1">
    <citation type="submission" date="2019-03" db="EMBL/GenBank/DDBJ databases">
        <title>Genomic Encyclopedia of Archaeal and Bacterial Type Strains, Phase II (KMG-II): from individual species to whole genera.</title>
        <authorList>
            <person name="Goeker M."/>
        </authorList>
    </citation>
    <scope>NUCLEOTIDE SEQUENCE [LARGE SCALE GENOMIC DNA]</scope>
    <source>
        <strain evidence="6 7">DSM 28323</strain>
    </source>
</reference>
<dbReference type="Gene3D" id="2.40.50.140">
    <property type="entry name" value="Nucleic acid-binding proteins"/>
    <property type="match status" value="1"/>
</dbReference>
<evidence type="ECO:0000313" key="6">
    <source>
        <dbReference type="EMBL" id="TDO28104.1"/>
    </source>
</evidence>
<protein>
    <submittedName>
        <fullName evidence="6">Cytochrome c-type biogenesis protein CcmE</fullName>
    </submittedName>
</protein>
<evidence type="ECO:0000256" key="3">
    <source>
        <dbReference type="ARBA" id="ARBA00022748"/>
    </source>
</evidence>
<dbReference type="OrthoDB" id="1524250at2"/>
<dbReference type="InterPro" id="IPR012340">
    <property type="entry name" value="NA-bd_OB-fold"/>
</dbReference>
<dbReference type="GO" id="GO:0005886">
    <property type="term" value="C:plasma membrane"/>
    <property type="evidence" value="ECO:0007669"/>
    <property type="project" value="InterPro"/>
</dbReference>
<dbReference type="InterPro" id="IPR036127">
    <property type="entry name" value="CcmE-like_sf"/>
</dbReference>
<dbReference type="Proteomes" id="UP000295741">
    <property type="component" value="Unassembled WGS sequence"/>
</dbReference>
<dbReference type="Pfam" id="PF03100">
    <property type="entry name" value="CcmE"/>
    <property type="match status" value="1"/>
</dbReference>
<organism evidence="6 7">
    <name type="scientific">Sediminibacterium goheungense</name>
    <dbReference type="NCBI Taxonomy" id="1086393"/>
    <lineage>
        <taxon>Bacteria</taxon>
        <taxon>Pseudomonadati</taxon>
        <taxon>Bacteroidota</taxon>
        <taxon>Chitinophagia</taxon>
        <taxon>Chitinophagales</taxon>
        <taxon>Chitinophagaceae</taxon>
        <taxon>Sediminibacterium</taxon>
    </lineage>
</organism>
<evidence type="ECO:0000256" key="4">
    <source>
        <dbReference type="ARBA" id="ARBA00023136"/>
    </source>
</evidence>
<evidence type="ECO:0000313" key="7">
    <source>
        <dbReference type="Proteomes" id="UP000295741"/>
    </source>
</evidence>
<dbReference type="GO" id="GO:0017003">
    <property type="term" value="P:protein-heme linkage"/>
    <property type="evidence" value="ECO:0007669"/>
    <property type="project" value="InterPro"/>
</dbReference>
<evidence type="ECO:0000256" key="1">
    <source>
        <dbReference type="ARBA" id="ARBA00004370"/>
    </source>
</evidence>
<proteinExistence type="predicted"/>
<sequence length="139" mass="15519">MKKTHIIILVLIAAAIVVLISYTGDLTTYETIASARQKEGKFVNLIAKLDKSQPLEYDAVKNPNYLTFTAVDTLGNSVKVVYHNNKPTDMEKSERLVLKGKMQGDHFECKDILLKCPSKYKDDPKAQKQPEPVAAEPAK</sequence>
<dbReference type="AlphaFoldDB" id="A0A4R6IZ04"/>
<dbReference type="GO" id="GO:0020037">
    <property type="term" value="F:heme binding"/>
    <property type="evidence" value="ECO:0007669"/>
    <property type="project" value="InterPro"/>
</dbReference>
<keyword evidence="2" id="KW-0349">Heme</keyword>
<evidence type="ECO:0000256" key="5">
    <source>
        <dbReference type="SAM" id="MobiDB-lite"/>
    </source>
</evidence>
<dbReference type="EMBL" id="SNWP01000010">
    <property type="protein sequence ID" value="TDO28104.1"/>
    <property type="molecule type" value="Genomic_DNA"/>
</dbReference>
<gene>
    <name evidence="6" type="ORF">BC659_0164</name>
</gene>
<feature type="region of interest" description="Disordered" evidence="5">
    <location>
        <begin position="120"/>
        <end position="139"/>
    </location>
</feature>
<comment type="subcellular location">
    <subcellularLocation>
        <location evidence="1">Membrane</location>
    </subcellularLocation>
</comment>
<name>A0A4R6IZ04_9BACT</name>
<keyword evidence="3" id="KW-0201">Cytochrome c-type biogenesis</keyword>
<evidence type="ECO:0000256" key="2">
    <source>
        <dbReference type="ARBA" id="ARBA00022617"/>
    </source>
</evidence>
<keyword evidence="7" id="KW-1185">Reference proteome</keyword>
<comment type="caution">
    <text evidence="6">The sequence shown here is derived from an EMBL/GenBank/DDBJ whole genome shotgun (WGS) entry which is preliminary data.</text>
</comment>
<keyword evidence="2" id="KW-0479">Metal-binding</keyword>